<evidence type="ECO:0000313" key="8">
    <source>
        <dbReference type="Proteomes" id="UP001232992"/>
    </source>
</evidence>
<evidence type="ECO:0000256" key="2">
    <source>
        <dbReference type="ARBA" id="ARBA00022630"/>
    </source>
</evidence>
<evidence type="ECO:0000256" key="4">
    <source>
        <dbReference type="ARBA" id="ARBA00023002"/>
    </source>
</evidence>
<dbReference type="GO" id="GO:0004497">
    <property type="term" value="F:monooxygenase activity"/>
    <property type="evidence" value="ECO:0007669"/>
    <property type="project" value="UniProtKB-KW"/>
</dbReference>
<keyword evidence="5" id="KW-0812">Transmembrane</keyword>
<keyword evidence="7" id="KW-0503">Monooxygenase</keyword>
<keyword evidence="8" id="KW-1185">Reference proteome</keyword>
<feature type="domain" description="FAD-binding" evidence="6">
    <location>
        <begin position="282"/>
        <end position="348"/>
    </location>
</feature>
<dbReference type="PANTHER" id="PTHR46496">
    <property type="match status" value="1"/>
</dbReference>
<dbReference type="Pfam" id="PF01494">
    <property type="entry name" value="FAD_binding_3"/>
    <property type="match status" value="2"/>
</dbReference>
<proteinExistence type="predicted"/>
<feature type="domain" description="FAD-binding" evidence="6">
    <location>
        <begin position="5"/>
        <end position="167"/>
    </location>
</feature>
<reference evidence="7 8" key="1">
    <citation type="submission" date="2023-01" db="EMBL/GenBank/DDBJ databases">
        <title>Novel diversity within Roseofilum (Cyanobacteria; Desertifilaceae) from marine benthic mats with descriptions of four novel species.</title>
        <authorList>
            <person name="Wang Y."/>
            <person name="Berthold D.E."/>
            <person name="Hu J."/>
            <person name="Lefler F.W."/>
            <person name="Laughinghouse H.D. IV."/>
        </authorList>
    </citation>
    <scope>NUCLEOTIDE SEQUENCE [LARGE SCALE GENOMIC DNA]</scope>
    <source>
        <strain evidence="7 8">BLCC-M143</strain>
    </source>
</reference>
<keyword evidence="5" id="KW-0472">Membrane</keyword>
<keyword evidence="5" id="KW-1133">Transmembrane helix</keyword>
<evidence type="ECO:0000259" key="6">
    <source>
        <dbReference type="Pfam" id="PF01494"/>
    </source>
</evidence>
<keyword evidence="2" id="KW-0285">Flavoprotein</keyword>
<evidence type="ECO:0000256" key="5">
    <source>
        <dbReference type="SAM" id="Phobius"/>
    </source>
</evidence>
<dbReference type="EMBL" id="JAQOSQ010000002">
    <property type="protein sequence ID" value="MDJ1182292.1"/>
    <property type="molecule type" value="Genomic_DNA"/>
</dbReference>
<comment type="cofactor">
    <cofactor evidence="1">
        <name>FAD</name>
        <dbReference type="ChEBI" id="CHEBI:57692"/>
    </cofactor>
</comment>
<keyword evidence="3" id="KW-0274">FAD</keyword>
<gene>
    <name evidence="7" type="ORF">PMH09_03715</name>
</gene>
<feature type="transmembrane region" description="Helical" evidence="5">
    <location>
        <begin position="7"/>
        <end position="28"/>
    </location>
</feature>
<accession>A0ABT7BSX3</accession>
<dbReference type="Gene3D" id="3.50.50.60">
    <property type="entry name" value="FAD/NAD(P)-binding domain"/>
    <property type="match status" value="1"/>
</dbReference>
<protein>
    <submittedName>
        <fullName evidence="7">FAD-dependent monooxygenase</fullName>
    </submittedName>
</protein>
<keyword evidence="4" id="KW-0560">Oxidoreductase</keyword>
<name>A0ABT7BSX3_9CYAN</name>
<sequence>MTSSVKIIIIGGGIAGLTCAIAALQAGLEVQVYEKRTLEGMLSGPGGIFIQRNAIAVYQKLGLDREIYAGGGTITKGGFCDRQGQPLYLNSPQFIGQSDLGACLSRPALQTILYHRLPEGTVHTEKRCASFAQTADGVEVTFSDGSSARGDILVGADGLYSQVRSWLHPDTEAPPIYSGLRCWRGIFNGDNISFNRDYSWGELWGIGDRFGYFKLERNRWGFYAFNSVPIDVPLSPMGSRKDILNQLFSDYGNPIPQIVDAIAEDNIYEDNIYDRLPLPGSWGTDRVTLIGDAAHPVQPNIGQGGCIAIEDAYELVKFIRNTSQISQLSAALREFEQHRSPRVEKVFATARQIGTLGALNTPFSCGLRNWIYRLTPTWLGDLQFKWLFDYQP</sequence>
<evidence type="ECO:0000256" key="3">
    <source>
        <dbReference type="ARBA" id="ARBA00022827"/>
    </source>
</evidence>
<evidence type="ECO:0000313" key="7">
    <source>
        <dbReference type="EMBL" id="MDJ1182292.1"/>
    </source>
</evidence>
<dbReference type="SUPFAM" id="SSF51905">
    <property type="entry name" value="FAD/NAD(P)-binding domain"/>
    <property type="match status" value="1"/>
</dbReference>
<organism evidence="7 8">
    <name type="scientific">Roseofilum casamattae BLCC-M143</name>
    <dbReference type="NCBI Taxonomy" id="3022442"/>
    <lineage>
        <taxon>Bacteria</taxon>
        <taxon>Bacillati</taxon>
        <taxon>Cyanobacteriota</taxon>
        <taxon>Cyanophyceae</taxon>
        <taxon>Desertifilales</taxon>
        <taxon>Desertifilaceae</taxon>
        <taxon>Roseofilum</taxon>
        <taxon>Roseofilum casamattae</taxon>
    </lineage>
</organism>
<comment type="caution">
    <text evidence="7">The sequence shown here is derived from an EMBL/GenBank/DDBJ whole genome shotgun (WGS) entry which is preliminary data.</text>
</comment>
<dbReference type="Proteomes" id="UP001232992">
    <property type="component" value="Unassembled WGS sequence"/>
</dbReference>
<dbReference type="PRINTS" id="PR00420">
    <property type="entry name" value="RNGMNOXGNASE"/>
</dbReference>
<evidence type="ECO:0000256" key="1">
    <source>
        <dbReference type="ARBA" id="ARBA00001974"/>
    </source>
</evidence>
<dbReference type="RefSeq" id="WP_283756944.1">
    <property type="nucleotide sequence ID" value="NZ_JAQOSQ010000002.1"/>
</dbReference>
<dbReference type="InterPro" id="IPR036188">
    <property type="entry name" value="FAD/NAD-bd_sf"/>
</dbReference>
<dbReference type="PANTHER" id="PTHR46496:SF1">
    <property type="entry name" value="ZEAXANTHIN EPOXIDASE, CHLOROPLASTIC"/>
    <property type="match status" value="1"/>
</dbReference>
<dbReference type="InterPro" id="IPR002938">
    <property type="entry name" value="FAD-bd"/>
</dbReference>